<organism evidence="2 3">
    <name type="scientific">Emticicia aquatilis</name>
    <dbReference type="NCBI Taxonomy" id="1537369"/>
    <lineage>
        <taxon>Bacteria</taxon>
        <taxon>Pseudomonadati</taxon>
        <taxon>Bacteroidota</taxon>
        <taxon>Cytophagia</taxon>
        <taxon>Cytophagales</taxon>
        <taxon>Leadbetterellaceae</taxon>
        <taxon>Emticicia</taxon>
    </lineage>
</organism>
<evidence type="ECO:0000313" key="3">
    <source>
        <dbReference type="Proteomes" id="UP000609064"/>
    </source>
</evidence>
<evidence type="ECO:0000259" key="1">
    <source>
        <dbReference type="SMART" id="SM00953"/>
    </source>
</evidence>
<dbReference type="InterPro" id="IPR014914">
    <property type="entry name" value="RES_dom"/>
</dbReference>
<dbReference type="SMART" id="SM00953">
    <property type="entry name" value="RES"/>
    <property type="match status" value="1"/>
</dbReference>
<reference evidence="2" key="2">
    <citation type="submission" date="2020-09" db="EMBL/GenBank/DDBJ databases">
        <authorList>
            <person name="Sun Q."/>
            <person name="Zhou Y."/>
        </authorList>
    </citation>
    <scope>NUCLEOTIDE SEQUENCE</scope>
    <source>
        <strain evidence="2">CGMCC 1.15958</strain>
    </source>
</reference>
<sequence>MEVFRLSSSKYANDLSGTGAKIHGGRWNRKGDAVLYTAGTRALALVEVLVHTTNAYLPLNYQLITIYIPDDSILTIPTKSLPEDWNNIEPSESTSKISTAWLNANEYLSLRVPSVVVEGEYNFLINPLHADFSKVKILRMEDFNFDNRLLKH</sequence>
<protein>
    <recommendedName>
        <fullName evidence="1">RES domain-containing protein</fullName>
    </recommendedName>
</protein>
<dbReference type="Proteomes" id="UP000609064">
    <property type="component" value="Unassembled WGS sequence"/>
</dbReference>
<keyword evidence="3" id="KW-1185">Reference proteome</keyword>
<feature type="domain" description="RES" evidence="1">
    <location>
        <begin position="14"/>
        <end position="139"/>
    </location>
</feature>
<accession>A0A917DMM2</accession>
<gene>
    <name evidence="2" type="ORF">GCM10011514_14100</name>
</gene>
<dbReference type="AlphaFoldDB" id="A0A917DMM2"/>
<comment type="caution">
    <text evidence="2">The sequence shown here is derived from an EMBL/GenBank/DDBJ whole genome shotgun (WGS) entry which is preliminary data.</text>
</comment>
<dbReference type="Pfam" id="PF08808">
    <property type="entry name" value="RES"/>
    <property type="match status" value="1"/>
</dbReference>
<proteinExistence type="predicted"/>
<evidence type="ECO:0000313" key="2">
    <source>
        <dbReference type="EMBL" id="GGD51025.1"/>
    </source>
</evidence>
<name>A0A917DMM2_9BACT</name>
<dbReference type="RefSeq" id="WP_188765331.1">
    <property type="nucleotide sequence ID" value="NZ_BMKK01000002.1"/>
</dbReference>
<reference evidence="2" key="1">
    <citation type="journal article" date="2014" name="Int. J. Syst. Evol. Microbiol.">
        <title>Complete genome sequence of Corynebacterium casei LMG S-19264T (=DSM 44701T), isolated from a smear-ripened cheese.</title>
        <authorList>
            <consortium name="US DOE Joint Genome Institute (JGI-PGF)"/>
            <person name="Walter F."/>
            <person name="Albersmeier A."/>
            <person name="Kalinowski J."/>
            <person name="Ruckert C."/>
        </authorList>
    </citation>
    <scope>NUCLEOTIDE SEQUENCE</scope>
    <source>
        <strain evidence="2">CGMCC 1.15958</strain>
    </source>
</reference>
<dbReference type="EMBL" id="BMKK01000002">
    <property type="protein sequence ID" value="GGD51025.1"/>
    <property type="molecule type" value="Genomic_DNA"/>
</dbReference>